<comment type="caution">
    <text evidence="6">The sequence shown here is derived from an EMBL/GenBank/DDBJ whole genome shotgun (WGS) entry which is preliminary data.</text>
</comment>
<dbReference type="PANTHER" id="PTHR34653:SF1">
    <property type="entry name" value="FLAGELLAR HOOK-BASAL BODY COMPLEX PROTEIN FLIE"/>
    <property type="match status" value="1"/>
</dbReference>
<dbReference type="NCBIfam" id="TIGR00205">
    <property type="entry name" value="fliE"/>
    <property type="match status" value="1"/>
</dbReference>
<keyword evidence="7" id="KW-1185">Reference proteome</keyword>
<evidence type="ECO:0000313" key="6">
    <source>
        <dbReference type="EMBL" id="MBU6081031.1"/>
    </source>
</evidence>
<dbReference type="PRINTS" id="PR01006">
    <property type="entry name" value="FLGHOOKFLIE"/>
</dbReference>
<keyword evidence="6" id="KW-0969">Cilium</keyword>
<keyword evidence="3 4" id="KW-0975">Bacterial flagellum</keyword>
<evidence type="ECO:0000256" key="4">
    <source>
        <dbReference type="HAMAP-Rule" id="MF_00724"/>
    </source>
</evidence>
<evidence type="ECO:0000256" key="1">
    <source>
        <dbReference type="ARBA" id="ARBA00004117"/>
    </source>
</evidence>
<dbReference type="Proteomes" id="UP000812672">
    <property type="component" value="Unassembled WGS sequence"/>
</dbReference>
<evidence type="ECO:0000256" key="5">
    <source>
        <dbReference type="NCBIfam" id="TIGR00205"/>
    </source>
</evidence>
<keyword evidence="6" id="KW-0966">Cell projection</keyword>
<dbReference type="InterPro" id="IPR001624">
    <property type="entry name" value="FliE"/>
</dbReference>
<name>A0ABS6GPH5_9BACI</name>
<organism evidence="6 7">
    <name type="scientific">Allobacillus halotolerans</name>
    <dbReference type="NCBI Taxonomy" id="570278"/>
    <lineage>
        <taxon>Bacteria</taxon>
        <taxon>Bacillati</taxon>
        <taxon>Bacillota</taxon>
        <taxon>Bacilli</taxon>
        <taxon>Bacillales</taxon>
        <taxon>Bacillaceae</taxon>
        <taxon>Allobacillus</taxon>
    </lineage>
</organism>
<protein>
    <recommendedName>
        <fullName evidence="4 5">Flagellar hook-basal body complex protein FliE</fullName>
    </recommendedName>
</protein>
<evidence type="ECO:0000256" key="2">
    <source>
        <dbReference type="ARBA" id="ARBA00009272"/>
    </source>
</evidence>
<dbReference type="Pfam" id="PF02049">
    <property type="entry name" value="FliE"/>
    <property type="match status" value="1"/>
</dbReference>
<dbReference type="PANTHER" id="PTHR34653">
    <property type="match status" value="1"/>
</dbReference>
<keyword evidence="6" id="KW-0282">Flagellum</keyword>
<accession>A0ABS6GPH5</accession>
<proteinExistence type="inferred from homology"/>
<sequence length="92" mass="10200">MKLAMSQGEKVSNVSTAEAKDQFATQLKNAINHVNGLQTESDLKTNQLIRGEDVDLHNVMITAQKAGVTLQAATEIQNKVIEAYREVMRMQI</sequence>
<gene>
    <name evidence="4 6" type="primary">fliE</name>
    <name evidence="6" type="ORF">KQ486_08360</name>
</gene>
<evidence type="ECO:0000256" key="3">
    <source>
        <dbReference type="ARBA" id="ARBA00023143"/>
    </source>
</evidence>
<reference evidence="6 7" key="1">
    <citation type="journal article" date="2011" name="Int. J. Syst. Evol. Microbiol.">
        <title>Allobacillus halotolerans gen. nov., sp. nov. isolated from shrimp paste.</title>
        <authorList>
            <person name="Sheu S.Y."/>
            <person name="Arun A.B."/>
            <person name="Jiang S.R."/>
            <person name="Young C.C."/>
            <person name="Chen W.M."/>
        </authorList>
    </citation>
    <scope>NUCLEOTIDE SEQUENCE [LARGE SCALE GENOMIC DNA]</scope>
    <source>
        <strain evidence="6 7">LMG 24826</strain>
    </source>
</reference>
<evidence type="ECO:0000313" key="7">
    <source>
        <dbReference type="Proteomes" id="UP000812672"/>
    </source>
</evidence>
<dbReference type="EMBL" id="JAHLZF010000011">
    <property type="protein sequence ID" value="MBU6081031.1"/>
    <property type="molecule type" value="Genomic_DNA"/>
</dbReference>
<comment type="subcellular location">
    <subcellularLocation>
        <location evidence="1 4">Bacterial flagellum basal body</location>
    </subcellularLocation>
</comment>
<dbReference type="HAMAP" id="MF_00724">
    <property type="entry name" value="FliE"/>
    <property type="match status" value="1"/>
</dbReference>
<comment type="similarity">
    <text evidence="2 4">Belongs to the FliE family.</text>
</comment>